<dbReference type="InterPro" id="IPR051318">
    <property type="entry name" value="Fe-S_L-Ser"/>
</dbReference>
<organism evidence="14 15">
    <name type="scientific">Eubacterium callanderi</name>
    <dbReference type="NCBI Taxonomy" id="53442"/>
    <lineage>
        <taxon>Bacteria</taxon>
        <taxon>Bacillati</taxon>
        <taxon>Bacillota</taxon>
        <taxon>Clostridia</taxon>
        <taxon>Eubacteriales</taxon>
        <taxon>Eubacteriaceae</taxon>
        <taxon>Eubacterium</taxon>
    </lineage>
</organism>
<evidence type="ECO:0000256" key="5">
    <source>
        <dbReference type="ARBA" id="ARBA00022432"/>
    </source>
</evidence>
<evidence type="ECO:0000313" key="15">
    <source>
        <dbReference type="Proteomes" id="UP000586254"/>
    </source>
</evidence>
<keyword evidence="9" id="KW-0411">Iron-sulfur</keyword>
<evidence type="ECO:0000256" key="7">
    <source>
        <dbReference type="ARBA" id="ARBA00022723"/>
    </source>
</evidence>
<dbReference type="InterPro" id="IPR005130">
    <property type="entry name" value="Ser_deHydtase-like_asu"/>
</dbReference>
<comment type="cofactor">
    <cofactor evidence="1">
        <name>[4Fe-4S] cluster</name>
        <dbReference type="ChEBI" id="CHEBI:49883"/>
    </cofactor>
</comment>
<name>A0A853JUR7_9FIRM</name>
<sequence>MNFTNGSTLLKSCHRHQCTISEAMLKRETTYLENTPEETEARMHHAWEIMKDAVRTALEKELTSVGGLIGGEARKLNARRLAGKSISGPLTAKAIAYAMGVLEVNASMGLIVAAPTAGSSG</sequence>
<dbReference type="GO" id="GO:0006094">
    <property type="term" value="P:gluconeogenesis"/>
    <property type="evidence" value="ECO:0007669"/>
    <property type="project" value="UniProtKB-KW"/>
</dbReference>
<dbReference type="RefSeq" id="WP_180494418.1">
    <property type="nucleotide sequence ID" value="NZ_JACCKS010000078.1"/>
</dbReference>
<dbReference type="EMBL" id="JACCKS010000078">
    <property type="protein sequence ID" value="NZA40475.1"/>
    <property type="molecule type" value="Genomic_DNA"/>
</dbReference>
<dbReference type="PANTHER" id="PTHR30182:SF1">
    <property type="entry name" value="L-SERINE DEHYDRATASE 1"/>
    <property type="match status" value="1"/>
</dbReference>
<dbReference type="EC" id="4.3.1.17" evidence="4"/>
<evidence type="ECO:0000256" key="11">
    <source>
        <dbReference type="ARBA" id="ARBA00041766"/>
    </source>
</evidence>
<keyword evidence="8" id="KW-0408">Iron</keyword>
<comment type="catalytic activity">
    <reaction evidence="12">
        <text>L-serine = pyruvate + NH4(+)</text>
        <dbReference type="Rhea" id="RHEA:19169"/>
        <dbReference type="ChEBI" id="CHEBI:15361"/>
        <dbReference type="ChEBI" id="CHEBI:28938"/>
        <dbReference type="ChEBI" id="CHEBI:33384"/>
        <dbReference type="EC" id="4.3.1.17"/>
    </reaction>
</comment>
<gene>
    <name evidence="14" type="ORF">H0N91_20725</name>
</gene>
<keyword evidence="7" id="KW-0479">Metal-binding</keyword>
<proteinExistence type="inferred from homology"/>
<feature type="non-terminal residue" evidence="14">
    <location>
        <position position="121"/>
    </location>
</feature>
<evidence type="ECO:0000256" key="4">
    <source>
        <dbReference type="ARBA" id="ARBA00012093"/>
    </source>
</evidence>
<dbReference type="GO" id="GO:0003941">
    <property type="term" value="F:L-serine ammonia-lyase activity"/>
    <property type="evidence" value="ECO:0007669"/>
    <property type="project" value="UniProtKB-EC"/>
</dbReference>
<evidence type="ECO:0000256" key="6">
    <source>
        <dbReference type="ARBA" id="ARBA00022485"/>
    </source>
</evidence>
<accession>A0A853JUR7</accession>
<evidence type="ECO:0000256" key="12">
    <source>
        <dbReference type="ARBA" id="ARBA00049406"/>
    </source>
</evidence>
<evidence type="ECO:0000256" key="9">
    <source>
        <dbReference type="ARBA" id="ARBA00023014"/>
    </source>
</evidence>
<evidence type="ECO:0000256" key="10">
    <source>
        <dbReference type="ARBA" id="ARBA00023239"/>
    </source>
</evidence>
<dbReference type="Pfam" id="PF03313">
    <property type="entry name" value="SDH_alpha"/>
    <property type="match status" value="1"/>
</dbReference>
<dbReference type="GO" id="GO:0051539">
    <property type="term" value="F:4 iron, 4 sulfur cluster binding"/>
    <property type="evidence" value="ECO:0007669"/>
    <property type="project" value="UniProtKB-KW"/>
</dbReference>
<comment type="similarity">
    <text evidence="3">Belongs to the iron-sulfur dependent L-serine dehydratase family.</text>
</comment>
<feature type="domain" description="Serine dehydratase-like alpha subunit" evidence="13">
    <location>
        <begin position="16"/>
        <end position="121"/>
    </location>
</feature>
<evidence type="ECO:0000256" key="1">
    <source>
        <dbReference type="ARBA" id="ARBA00001966"/>
    </source>
</evidence>
<evidence type="ECO:0000256" key="8">
    <source>
        <dbReference type="ARBA" id="ARBA00023004"/>
    </source>
</evidence>
<keyword evidence="10 14" id="KW-0456">Lyase</keyword>
<evidence type="ECO:0000313" key="14">
    <source>
        <dbReference type="EMBL" id="NZA40475.1"/>
    </source>
</evidence>
<dbReference type="GO" id="GO:0046872">
    <property type="term" value="F:metal ion binding"/>
    <property type="evidence" value="ECO:0007669"/>
    <property type="project" value="UniProtKB-KW"/>
</dbReference>
<keyword evidence="6" id="KW-0004">4Fe-4S</keyword>
<dbReference type="PANTHER" id="PTHR30182">
    <property type="entry name" value="L-SERINE DEHYDRATASE"/>
    <property type="match status" value="1"/>
</dbReference>
<reference evidence="14 15" key="1">
    <citation type="submission" date="2020-07" db="EMBL/GenBank/DDBJ databases">
        <title>Organ Donor 1.</title>
        <authorList>
            <person name="Marsh A.J."/>
            <person name="Azcarate-Peril M.A."/>
        </authorList>
    </citation>
    <scope>NUCLEOTIDE SEQUENCE [LARGE SCALE GENOMIC DNA]</scope>
    <source>
        <strain evidence="14 15">AMC0717</strain>
    </source>
</reference>
<comment type="caution">
    <text evidence="14">The sequence shown here is derived from an EMBL/GenBank/DDBJ whole genome shotgun (WGS) entry which is preliminary data.</text>
</comment>
<evidence type="ECO:0000259" key="13">
    <source>
        <dbReference type="Pfam" id="PF03313"/>
    </source>
</evidence>
<keyword evidence="5" id="KW-0312">Gluconeogenesis</keyword>
<evidence type="ECO:0000256" key="2">
    <source>
        <dbReference type="ARBA" id="ARBA00004742"/>
    </source>
</evidence>
<protein>
    <recommendedName>
        <fullName evidence="4">L-serine ammonia-lyase</fullName>
        <ecNumber evidence="4">4.3.1.17</ecNumber>
    </recommendedName>
    <alternativeName>
        <fullName evidence="11">L-serine deaminase</fullName>
    </alternativeName>
</protein>
<comment type="pathway">
    <text evidence="2">Carbohydrate biosynthesis; gluconeogenesis.</text>
</comment>
<dbReference type="Proteomes" id="UP000586254">
    <property type="component" value="Unassembled WGS sequence"/>
</dbReference>
<evidence type="ECO:0000256" key="3">
    <source>
        <dbReference type="ARBA" id="ARBA00008636"/>
    </source>
</evidence>
<dbReference type="AlphaFoldDB" id="A0A853JUR7"/>